<comment type="caution">
    <text evidence="3">The sequence shown here is derived from an EMBL/GenBank/DDBJ whole genome shotgun (WGS) entry which is preliminary data.</text>
</comment>
<accession>A0A7Y2EB86</accession>
<feature type="non-terminal residue" evidence="3">
    <location>
        <position position="1"/>
    </location>
</feature>
<reference evidence="3 4" key="1">
    <citation type="submission" date="2020-03" db="EMBL/GenBank/DDBJ databases">
        <title>Metabolic flexibility allows generalist bacteria to become dominant in a frequently disturbed ecosystem.</title>
        <authorList>
            <person name="Chen Y.-J."/>
            <person name="Leung P.M."/>
            <person name="Bay S.K."/>
            <person name="Hugenholtz P."/>
            <person name="Kessler A.J."/>
            <person name="Shelley G."/>
            <person name="Waite D.W."/>
            <person name="Cook P.L."/>
            <person name="Greening C."/>
        </authorList>
    </citation>
    <scope>NUCLEOTIDE SEQUENCE [LARGE SCALE GENOMIC DNA]</scope>
    <source>
        <strain evidence="3">SS_bin_28</strain>
    </source>
</reference>
<feature type="compositionally biased region" description="Basic and acidic residues" evidence="1">
    <location>
        <begin position="17"/>
        <end position="26"/>
    </location>
</feature>
<evidence type="ECO:0000313" key="4">
    <source>
        <dbReference type="Proteomes" id="UP000547674"/>
    </source>
</evidence>
<keyword evidence="2" id="KW-1133">Transmembrane helix</keyword>
<protein>
    <submittedName>
        <fullName evidence="3">Uncharacterized protein</fullName>
    </submittedName>
</protein>
<name>A0A7Y2EB86_UNCEI</name>
<evidence type="ECO:0000256" key="2">
    <source>
        <dbReference type="SAM" id="Phobius"/>
    </source>
</evidence>
<feature type="compositionally biased region" description="Polar residues" evidence="1">
    <location>
        <begin position="1"/>
        <end position="16"/>
    </location>
</feature>
<keyword evidence="2" id="KW-0812">Transmembrane</keyword>
<dbReference type="AlphaFoldDB" id="A0A7Y2EB86"/>
<evidence type="ECO:0000256" key="1">
    <source>
        <dbReference type="SAM" id="MobiDB-lite"/>
    </source>
</evidence>
<dbReference type="Proteomes" id="UP000547674">
    <property type="component" value="Unassembled WGS sequence"/>
</dbReference>
<proteinExistence type="predicted"/>
<gene>
    <name evidence="3" type="ORF">HKN21_17800</name>
</gene>
<evidence type="ECO:0000313" key="3">
    <source>
        <dbReference type="EMBL" id="NNF08621.1"/>
    </source>
</evidence>
<organism evidence="3 4">
    <name type="scientific">Eiseniibacteriota bacterium</name>
    <dbReference type="NCBI Taxonomy" id="2212470"/>
    <lineage>
        <taxon>Bacteria</taxon>
        <taxon>Candidatus Eiseniibacteriota</taxon>
    </lineage>
</organism>
<sequence length="142" mass="15725">PCSTLAQPELKSNQKNAPEEKPKLDPEQWGQQQERPSRWPLVAAGAGLAVGIGVGVWLKSEADDRYERYLLTATPADQDNLFEESQKLDRLSLIGWGIAQASFVALFYLLTREQDRPLIPTTGEPVVSVNREGILLGWTIAP</sequence>
<feature type="region of interest" description="Disordered" evidence="1">
    <location>
        <begin position="1"/>
        <end position="36"/>
    </location>
</feature>
<keyword evidence="2" id="KW-0472">Membrane</keyword>
<feature type="transmembrane region" description="Helical" evidence="2">
    <location>
        <begin position="39"/>
        <end position="58"/>
    </location>
</feature>
<dbReference type="EMBL" id="JABDJR010000709">
    <property type="protein sequence ID" value="NNF08621.1"/>
    <property type="molecule type" value="Genomic_DNA"/>
</dbReference>